<dbReference type="AlphaFoldDB" id="A0A3B0XBA9"/>
<dbReference type="Pfam" id="PF01381">
    <property type="entry name" value="HTH_3"/>
    <property type="match status" value="1"/>
</dbReference>
<proteinExistence type="predicted"/>
<dbReference type="CDD" id="cd00093">
    <property type="entry name" value="HTH_XRE"/>
    <property type="match status" value="1"/>
</dbReference>
<evidence type="ECO:0000259" key="1">
    <source>
        <dbReference type="PROSITE" id="PS50943"/>
    </source>
</evidence>
<dbReference type="NCBIfam" id="TIGR02612">
    <property type="entry name" value="mob_myst_A"/>
    <property type="match status" value="1"/>
</dbReference>
<name>A0A3B0XBA9_9ZZZZ</name>
<feature type="domain" description="HTH cro/C1-type" evidence="1">
    <location>
        <begin position="33"/>
        <end position="89"/>
    </location>
</feature>
<dbReference type="EMBL" id="UOFI01000016">
    <property type="protein sequence ID" value="VAW61900.1"/>
    <property type="molecule type" value="Genomic_DNA"/>
</dbReference>
<dbReference type="InterPro" id="IPR001387">
    <property type="entry name" value="Cro/C1-type_HTH"/>
</dbReference>
<dbReference type="InterPro" id="IPR010982">
    <property type="entry name" value="Lambda_DNA-bd_dom_sf"/>
</dbReference>
<dbReference type="SUPFAM" id="SSF47413">
    <property type="entry name" value="lambda repressor-like DNA-binding domains"/>
    <property type="match status" value="1"/>
</dbReference>
<gene>
    <name evidence="2" type="ORF">MNBD_GAMMA09-1262</name>
</gene>
<organism evidence="2">
    <name type="scientific">hydrothermal vent metagenome</name>
    <dbReference type="NCBI Taxonomy" id="652676"/>
    <lineage>
        <taxon>unclassified sequences</taxon>
        <taxon>metagenomes</taxon>
        <taxon>ecological metagenomes</taxon>
    </lineage>
</organism>
<sequence length="155" mass="17508">MKWDKSLNIKQLDETIQPYQALATTAAPSTGWINAIRTALGMSARTLGNRIGLSQPRIALIEKGEVEGSISLKTLEKAAQGLGCRVVIALVPENGTLQSMRENQAFKKARQINQYTERHMELEDQETEADFKQQSIDHLASELLRTWPRNFWDKI</sequence>
<dbReference type="GO" id="GO:0003677">
    <property type="term" value="F:DNA binding"/>
    <property type="evidence" value="ECO:0007669"/>
    <property type="project" value="InterPro"/>
</dbReference>
<protein>
    <recommendedName>
        <fullName evidence="1">HTH cro/C1-type domain-containing protein</fullName>
    </recommendedName>
</protein>
<dbReference type="PROSITE" id="PS50943">
    <property type="entry name" value="HTH_CROC1"/>
    <property type="match status" value="1"/>
</dbReference>
<dbReference type="SMART" id="SM00530">
    <property type="entry name" value="HTH_XRE"/>
    <property type="match status" value="1"/>
</dbReference>
<dbReference type="Gene3D" id="1.10.260.40">
    <property type="entry name" value="lambda repressor-like DNA-binding domains"/>
    <property type="match status" value="1"/>
</dbReference>
<reference evidence="2" key="1">
    <citation type="submission" date="2018-06" db="EMBL/GenBank/DDBJ databases">
        <authorList>
            <person name="Zhirakovskaya E."/>
        </authorList>
    </citation>
    <scope>NUCLEOTIDE SEQUENCE</scope>
</reference>
<accession>A0A3B0XBA9</accession>
<evidence type="ECO:0000313" key="2">
    <source>
        <dbReference type="EMBL" id="VAW61900.1"/>
    </source>
</evidence>
<dbReference type="InterPro" id="IPR013435">
    <property type="entry name" value="Mobile_mystery_prot_A"/>
</dbReference>